<evidence type="ECO:0000313" key="2">
    <source>
        <dbReference type="EMBL" id="KIJ63616.1"/>
    </source>
</evidence>
<protein>
    <submittedName>
        <fullName evidence="2">Uncharacterized protein</fullName>
    </submittedName>
</protein>
<feature type="compositionally biased region" description="Low complexity" evidence="1">
    <location>
        <begin position="26"/>
        <end position="39"/>
    </location>
</feature>
<name>A0A0C9WE53_9AGAM</name>
<feature type="compositionally biased region" description="Pro residues" evidence="1">
    <location>
        <begin position="129"/>
        <end position="142"/>
    </location>
</feature>
<keyword evidence="3" id="KW-1185">Reference proteome</keyword>
<feature type="region of interest" description="Disordered" evidence="1">
    <location>
        <begin position="120"/>
        <end position="142"/>
    </location>
</feature>
<sequence>MSLGSEMYLTERAPMRISIPTSDPQSSSHHASSSKSSKSLQLRVHVYTPPTAHNRTHTFPHPSPRRTPNSASIACVSSTCQDRSRPPILNCDRKIRPLPQPPATSTVPVNDAAPKITVVGLTPRTTSPPESPSPRPLPTPPYSVHPRRCPLHQAASKTLRSPASAPSLFLPNPWVDTNTSPTNTPLMATVPEVPKSAQPTSSNFLSPLVIPTNRASVSSASSAQTLITPISPQQPSPFTVKRRRFSKLRRHFGDSPPAELVFGITDLRIERDPMRDGEIVESPVCDDDDDDSKGVVEEVEGGAESDSESDCVDYTVVQNRQPNFQYLSKQLSKKWLREKGGGRYSQLDYEDVISCLRAL</sequence>
<dbReference type="EMBL" id="KN839850">
    <property type="protein sequence ID" value="KIJ63616.1"/>
    <property type="molecule type" value="Genomic_DNA"/>
</dbReference>
<gene>
    <name evidence="2" type="ORF">HYDPIDRAFT_41021</name>
</gene>
<accession>A0A0C9WE53</accession>
<dbReference type="HOGENOM" id="CLU_829209_0_0_1"/>
<dbReference type="AlphaFoldDB" id="A0A0C9WE53"/>
<organism evidence="2 3">
    <name type="scientific">Hydnomerulius pinastri MD-312</name>
    <dbReference type="NCBI Taxonomy" id="994086"/>
    <lineage>
        <taxon>Eukaryota</taxon>
        <taxon>Fungi</taxon>
        <taxon>Dikarya</taxon>
        <taxon>Basidiomycota</taxon>
        <taxon>Agaricomycotina</taxon>
        <taxon>Agaricomycetes</taxon>
        <taxon>Agaricomycetidae</taxon>
        <taxon>Boletales</taxon>
        <taxon>Boletales incertae sedis</taxon>
        <taxon>Leucogyrophana</taxon>
    </lineage>
</organism>
<dbReference type="Proteomes" id="UP000053820">
    <property type="component" value="Unassembled WGS sequence"/>
</dbReference>
<evidence type="ECO:0000313" key="3">
    <source>
        <dbReference type="Proteomes" id="UP000053820"/>
    </source>
</evidence>
<reference evidence="2 3" key="1">
    <citation type="submission" date="2014-04" db="EMBL/GenBank/DDBJ databases">
        <title>Evolutionary Origins and Diversification of the Mycorrhizal Mutualists.</title>
        <authorList>
            <consortium name="DOE Joint Genome Institute"/>
            <consortium name="Mycorrhizal Genomics Consortium"/>
            <person name="Kohler A."/>
            <person name="Kuo A."/>
            <person name="Nagy L.G."/>
            <person name="Floudas D."/>
            <person name="Copeland A."/>
            <person name="Barry K.W."/>
            <person name="Cichocki N."/>
            <person name="Veneault-Fourrey C."/>
            <person name="LaButti K."/>
            <person name="Lindquist E.A."/>
            <person name="Lipzen A."/>
            <person name="Lundell T."/>
            <person name="Morin E."/>
            <person name="Murat C."/>
            <person name="Riley R."/>
            <person name="Ohm R."/>
            <person name="Sun H."/>
            <person name="Tunlid A."/>
            <person name="Henrissat B."/>
            <person name="Grigoriev I.V."/>
            <person name="Hibbett D.S."/>
            <person name="Martin F."/>
        </authorList>
    </citation>
    <scope>NUCLEOTIDE SEQUENCE [LARGE SCALE GENOMIC DNA]</scope>
    <source>
        <strain evidence="2 3">MD-312</strain>
    </source>
</reference>
<feature type="region of interest" description="Disordered" evidence="1">
    <location>
        <begin position="1"/>
        <end position="71"/>
    </location>
</feature>
<evidence type="ECO:0000256" key="1">
    <source>
        <dbReference type="SAM" id="MobiDB-lite"/>
    </source>
</evidence>
<proteinExistence type="predicted"/>
<dbReference type="OrthoDB" id="2693046at2759"/>